<evidence type="ECO:0000313" key="2">
    <source>
        <dbReference type="Proteomes" id="UP000184112"/>
    </source>
</evidence>
<proteinExistence type="predicted"/>
<dbReference type="AlphaFoldDB" id="A0A1M5MTA7"/>
<sequence length="164" mass="19639">MSKTARFVVIINDNVFWMENQALQFYERLFEQKDAAVQTAEERFSQKELFRIQNDFSIEILMVYEGENPQSFLKLDSSRLSNENLEAEKAICLKDIIYFNEEDLAVLFKRAEEIASQRKHDLIWVKAFAVDEVLIKTLKTLDYKEFEFQENTIEKQIYFKKKLR</sequence>
<dbReference type="Proteomes" id="UP000184112">
    <property type="component" value="Unassembled WGS sequence"/>
</dbReference>
<accession>A0A1M5MTA7</accession>
<protein>
    <submittedName>
        <fullName evidence="1">Uncharacterized protein</fullName>
    </submittedName>
</protein>
<dbReference type="EMBL" id="FQWH01000004">
    <property type="protein sequence ID" value="SHG80013.1"/>
    <property type="molecule type" value="Genomic_DNA"/>
</dbReference>
<gene>
    <name evidence="1" type="ORF">SAMN05444388_104280</name>
</gene>
<name>A0A1M5MTA7_FLAJO</name>
<reference evidence="1 2" key="1">
    <citation type="submission" date="2016-11" db="EMBL/GenBank/DDBJ databases">
        <authorList>
            <person name="Jaros S."/>
            <person name="Januszkiewicz K."/>
            <person name="Wedrychowicz H."/>
        </authorList>
    </citation>
    <scope>NUCLEOTIDE SEQUENCE [LARGE SCALE GENOMIC DNA]</scope>
    <source>
        <strain evidence="1 2">DSM 6792</strain>
    </source>
</reference>
<dbReference type="RefSeq" id="WP_139261620.1">
    <property type="nucleotide sequence ID" value="NZ_FQWH01000004.1"/>
</dbReference>
<organism evidence="1 2">
    <name type="scientific">Flavobacterium johnsoniae</name>
    <name type="common">Cytophaga johnsonae</name>
    <dbReference type="NCBI Taxonomy" id="986"/>
    <lineage>
        <taxon>Bacteria</taxon>
        <taxon>Pseudomonadati</taxon>
        <taxon>Bacteroidota</taxon>
        <taxon>Flavobacteriia</taxon>
        <taxon>Flavobacteriales</taxon>
        <taxon>Flavobacteriaceae</taxon>
        <taxon>Flavobacterium</taxon>
    </lineage>
</organism>
<evidence type="ECO:0000313" key="1">
    <source>
        <dbReference type="EMBL" id="SHG80013.1"/>
    </source>
</evidence>